<dbReference type="AlphaFoldDB" id="A0A4R2BEY3"/>
<dbReference type="Proteomes" id="UP000295689">
    <property type="component" value="Unassembled WGS sequence"/>
</dbReference>
<name>A0A4R2BEY3_9BACI</name>
<organism evidence="3 4">
    <name type="scientific">Mesobacillus foraminis</name>
    <dbReference type="NCBI Taxonomy" id="279826"/>
    <lineage>
        <taxon>Bacteria</taxon>
        <taxon>Bacillati</taxon>
        <taxon>Bacillota</taxon>
        <taxon>Bacilli</taxon>
        <taxon>Bacillales</taxon>
        <taxon>Bacillaceae</taxon>
        <taxon>Mesobacillus</taxon>
    </lineage>
</organism>
<accession>A0A4R2BEY3</accession>
<dbReference type="GO" id="GO:0016407">
    <property type="term" value="F:acetyltransferase activity"/>
    <property type="evidence" value="ECO:0007669"/>
    <property type="project" value="InterPro"/>
</dbReference>
<keyword evidence="3" id="KW-0808">Transferase</keyword>
<sequence length="261" mass="29770">MTILNSLFRKRIGFPEHEALSFDKLDDVLEKTAKEIPFENICVLNNTAIEPSKENLTNKILEKYEGGLCYELNPLLYYFLIENNWDASLIRGIIYDGSRQRWNPTGKTHVAILIQNSGQTYLVDTGFGGNLPLIPVPLNEGIVTSSNGQFRVRRVSTEYGDYVFEMKLKHKDKDWRTGYAFDSRQSVADQGELAKIQQIIMEHEASAFNKGPLLTRLTDTGNITLTESSLTEWKDGKVQKLPVTHRDFNKLVQEHFGININ</sequence>
<gene>
    <name evidence="3" type="ORF">EV146_106215</name>
</gene>
<dbReference type="SUPFAM" id="SSF54001">
    <property type="entry name" value="Cysteine proteinases"/>
    <property type="match status" value="1"/>
</dbReference>
<dbReference type="EMBL" id="SLVV01000006">
    <property type="protein sequence ID" value="TCN25013.1"/>
    <property type="molecule type" value="Genomic_DNA"/>
</dbReference>
<dbReference type="RefSeq" id="WP_132006354.1">
    <property type="nucleotide sequence ID" value="NZ_JABUHM010000004.1"/>
</dbReference>
<dbReference type="Pfam" id="PF00797">
    <property type="entry name" value="Acetyltransf_2"/>
    <property type="match status" value="1"/>
</dbReference>
<dbReference type="InterPro" id="IPR053710">
    <property type="entry name" value="Arylamine_NAT_domain_sf"/>
</dbReference>
<dbReference type="PRINTS" id="PR01543">
    <property type="entry name" value="ANATRNSFRASE"/>
</dbReference>
<reference evidence="3 4" key="1">
    <citation type="journal article" date="2015" name="Stand. Genomic Sci.">
        <title>Genomic Encyclopedia of Bacterial and Archaeal Type Strains, Phase III: the genomes of soil and plant-associated and newly described type strains.</title>
        <authorList>
            <person name="Whitman W.B."/>
            <person name="Woyke T."/>
            <person name="Klenk H.P."/>
            <person name="Zhou Y."/>
            <person name="Lilburn T.G."/>
            <person name="Beck B.J."/>
            <person name="De Vos P."/>
            <person name="Vandamme P."/>
            <person name="Eisen J.A."/>
            <person name="Garrity G."/>
            <person name="Hugenholtz P."/>
            <person name="Kyrpides N.C."/>
        </authorList>
    </citation>
    <scope>NUCLEOTIDE SEQUENCE [LARGE SCALE GENOMIC DNA]</scope>
    <source>
        <strain evidence="3 4">CV53</strain>
    </source>
</reference>
<dbReference type="InterPro" id="IPR038765">
    <property type="entry name" value="Papain-like_cys_pep_sf"/>
</dbReference>
<dbReference type="PANTHER" id="PTHR11786">
    <property type="entry name" value="N-HYDROXYARYLAMINE O-ACETYLTRANSFERASE"/>
    <property type="match status" value="1"/>
</dbReference>
<dbReference type="InterPro" id="IPR001447">
    <property type="entry name" value="Arylamine_N-AcTrfase"/>
</dbReference>
<dbReference type="Gene3D" id="3.30.2140.20">
    <property type="match status" value="1"/>
</dbReference>
<dbReference type="PANTHER" id="PTHR11786:SF0">
    <property type="entry name" value="ARYLAMINE N-ACETYLTRANSFERASE 4-RELATED"/>
    <property type="match status" value="1"/>
</dbReference>
<comment type="similarity">
    <text evidence="1 2">Belongs to the arylamine N-acetyltransferase family.</text>
</comment>
<evidence type="ECO:0000313" key="3">
    <source>
        <dbReference type="EMBL" id="TCN25013.1"/>
    </source>
</evidence>
<protein>
    <submittedName>
        <fullName evidence="3">N-hydroxyarylamine O-acetyltransferase</fullName>
    </submittedName>
</protein>
<evidence type="ECO:0000313" key="4">
    <source>
        <dbReference type="Proteomes" id="UP000295689"/>
    </source>
</evidence>
<evidence type="ECO:0000256" key="2">
    <source>
        <dbReference type="RuleBase" id="RU003452"/>
    </source>
</evidence>
<evidence type="ECO:0000256" key="1">
    <source>
        <dbReference type="ARBA" id="ARBA00006547"/>
    </source>
</evidence>
<comment type="caution">
    <text evidence="3">The sequence shown here is derived from an EMBL/GenBank/DDBJ whole genome shotgun (WGS) entry which is preliminary data.</text>
</comment>
<proteinExistence type="inferred from homology"/>
<keyword evidence="4" id="KW-1185">Reference proteome</keyword>